<keyword evidence="1" id="KW-0175">Coiled coil</keyword>
<gene>
    <name evidence="2" type="ORF">PG991_009661</name>
</gene>
<accession>A0ABR1RG71</accession>
<dbReference type="EMBL" id="JAQQWI010000015">
    <property type="protein sequence ID" value="KAK8012286.1"/>
    <property type="molecule type" value="Genomic_DNA"/>
</dbReference>
<proteinExistence type="predicted"/>
<protein>
    <submittedName>
        <fullName evidence="2">Uncharacterized protein</fullName>
    </submittedName>
</protein>
<name>A0ABR1RG71_9PEZI</name>
<evidence type="ECO:0000256" key="1">
    <source>
        <dbReference type="SAM" id="Coils"/>
    </source>
</evidence>
<dbReference type="Proteomes" id="UP001396898">
    <property type="component" value="Unassembled WGS sequence"/>
</dbReference>
<evidence type="ECO:0000313" key="2">
    <source>
        <dbReference type="EMBL" id="KAK8012286.1"/>
    </source>
</evidence>
<reference evidence="2 3" key="1">
    <citation type="submission" date="2023-01" db="EMBL/GenBank/DDBJ databases">
        <title>Analysis of 21 Apiospora genomes using comparative genomics revels a genus with tremendous synthesis potential of carbohydrate active enzymes and secondary metabolites.</title>
        <authorList>
            <person name="Sorensen T."/>
        </authorList>
    </citation>
    <scope>NUCLEOTIDE SEQUENCE [LARGE SCALE GENOMIC DNA]</scope>
    <source>
        <strain evidence="2 3">CBS 20057</strain>
    </source>
</reference>
<comment type="caution">
    <text evidence="2">The sequence shown here is derived from an EMBL/GenBank/DDBJ whole genome shotgun (WGS) entry which is preliminary data.</text>
</comment>
<organism evidence="2 3">
    <name type="scientific">Apiospora marii</name>
    <dbReference type="NCBI Taxonomy" id="335849"/>
    <lineage>
        <taxon>Eukaryota</taxon>
        <taxon>Fungi</taxon>
        <taxon>Dikarya</taxon>
        <taxon>Ascomycota</taxon>
        <taxon>Pezizomycotina</taxon>
        <taxon>Sordariomycetes</taxon>
        <taxon>Xylariomycetidae</taxon>
        <taxon>Amphisphaeriales</taxon>
        <taxon>Apiosporaceae</taxon>
        <taxon>Apiospora</taxon>
    </lineage>
</organism>
<sequence>MSDDQKIEEELQDLSLSLDSATVLLKNKFKHLKEQERAHVQALKEGEELRSNLESQILELKEQKLEHAQELEKSRQSLKEQALLLSGLTSTRASIHPEKADSEIQIWLSGVRLFVASFIAPVLNDENRARKALVAAKNPEYGMIFIQALQNDPGLRVAASVDITNIKVAEACIIRWLMRGIFEEGLRGVSLEAFELLEDMEQSMQQDVKNHVITLNALRAWRAKAYFAWLQTPQYKSDRQRRTLYLTTRLATGLSMFLDEGSHWDAISQIIHDDIVEPGLALKEQMVATKHDYQVFLDTNPLSETPKVDFEREEYLDITDNHRQVKNITLSGPNPTKILGVISTGCTFTKLQLDDSWGGSHVVSKQQRLVARAEEMDRIVSEKESKDELSFFSRLVSQSADIIATSAS</sequence>
<feature type="coiled-coil region" evidence="1">
    <location>
        <begin position="32"/>
        <end position="81"/>
    </location>
</feature>
<evidence type="ECO:0000313" key="3">
    <source>
        <dbReference type="Proteomes" id="UP001396898"/>
    </source>
</evidence>
<keyword evidence="3" id="KW-1185">Reference proteome</keyword>